<keyword evidence="2" id="KW-1185">Reference proteome</keyword>
<sequence length="64" mass="7270">MDVVKLETGWSFKQTDAQKWHPVARVPTNVHLDLLDNKLASGVAKKTWTYKVTLPPIVSRARRA</sequence>
<dbReference type="SUPFAM" id="SSF49785">
    <property type="entry name" value="Galactose-binding domain-like"/>
    <property type="match status" value="1"/>
</dbReference>
<dbReference type="STRING" id="1157616.A0A1Z5SM12"/>
<organism evidence="1 2">
    <name type="scientific">Hortaea werneckii EXF-2000</name>
    <dbReference type="NCBI Taxonomy" id="1157616"/>
    <lineage>
        <taxon>Eukaryota</taxon>
        <taxon>Fungi</taxon>
        <taxon>Dikarya</taxon>
        <taxon>Ascomycota</taxon>
        <taxon>Pezizomycotina</taxon>
        <taxon>Dothideomycetes</taxon>
        <taxon>Dothideomycetidae</taxon>
        <taxon>Mycosphaerellales</taxon>
        <taxon>Teratosphaeriaceae</taxon>
        <taxon>Hortaea</taxon>
    </lineage>
</organism>
<dbReference type="Gene3D" id="2.60.120.260">
    <property type="entry name" value="Galactose-binding domain-like"/>
    <property type="match status" value="1"/>
</dbReference>
<reference evidence="1 2" key="1">
    <citation type="submission" date="2017-01" db="EMBL/GenBank/DDBJ databases">
        <title>The recent genome duplication of the halophilic yeast Hortaea werneckii: insights from long-read sequencing.</title>
        <authorList>
            <person name="Sinha S."/>
            <person name="Flibotte S."/>
            <person name="Neira M."/>
            <person name="Lenassi M."/>
            <person name="Gostincar C."/>
            <person name="Stajich J.E."/>
            <person name="Nislow C.E."/>
        </authorList>
    </citation>
    <scope>NUCLEOTIDE SEQUENCE [LARGE SCALE GENOMIC DNA]</scope>
    <source>
        <strain evidence="1 2">EXF-2000</strain>
    </source>
</reference>
<protein>
    <submittedName>
        <fullName evidence="1">Uncharacterized protein</fullName>
    </submittedName>
</protein>
<dbReference type="AlphaFoldDB" id="A0A1Z5SM12"/>
<evidence type="ECO:0000313" key="2">
    <source>
        <dbReference type="Proteomes" id="UP000194280"/>
    </source>
</evidence>
<dbReference type="InParanoid" id="A0A1Z5SM12"/>
<accession>A0A1Z5SM12</accession>
<gene>
    <name evidence="1" type="ORF">BTJ68_15284</name>
</gene>
<dbReference type="VEuPathDB" id="FungiDB:BTJ68_15284"/>
<proteinExistence type="predicted"/>
<name>A0A1Z5SM12_HORWE</name>
<comment type="caution">
    <text evidence="1">The sequence shown here is derived from an EMBL/GenBank/DDBJ whole genome shotgun (WGS) entry which is preliminary data.</text>
</comment>
<evidence type="ECO:0000313" key="1">
    <source>
        <dbReference type="EMBL" id="OTA19809.1"/>
    </source>
</evidence>
<dbReference type="EMBL" id="MUNK01000455">
    <property type="protein sequence ID" value="OTA19809.1"/>
    <property type="molecule type" value="Genomic_DNA"/>
</dbReference>
<dbReference type="Proteomes" id="UP000194280">
    <property type="component" value="Unassembled WGS sequence"/>
</dbReference>
<dbReference type="InterPro" id="IPR008979">
    <property type="entry name" value="Galactose-bd-like_sf"/>
</dbReference>